<comment type="caution">
    <text evidence="3">The sequence shown here is derived from an EMBL/GenBank/DDBJ whole genome shotgun (WGS) entry which is preliminary data.</text>
</comment>
<organism evidence="3 4">
    <name type="scientific">Rhizorhapis suberifaciens</name>
    <name type="common">corky root of lettuce</name>
    <dbReference type="NCBI Taxonomy" id="13656"/>
    <lineage>
        <taxon>Bacteria</taxon>
        <taxon>Pseudomonadati</taxon>
        <taxon>Pseudomonadota</taxon>
        <taxon>Alphaproteobacteria</taxon>
        <taxon>Sphingomonadales</taxon>
        <taxon>Sphingomonadaceae</taxon>
        <taxon>Rhizorhapis</taxon>
    </lineage>
</organism>
<evidence type="ECO:0000256" key="1">
    <source>
        <dbReference type="SAM" id="MobiDB-lite"/>
    </source>
</evidence>
<feature type="signal peptide" evidence="2">
    <location>
        <begin position="1"/>
        <end position="22"/>
    </location>
</feature>
<evidence type="ECO:0000313" key="3">
    <source>
        <dbReference type="EMBL" id="MBB4640771.1"/>
    </source>
</evidence>
<keyword evidence="4" id="KW-1185">Reference proteome</keyword>
<sequence>MRSILSLSAATVALIPAPPVVGQGMDMPMHHPMPAPKPEKAASQSKKTASPVKKAARTRKSATAAKPTPPLQVMRSTDHSPPGHEQHGPPAESASPSARPAGDAVTGHEMPATPAMNHVMPVPDAPSMEHKAMGDEMAHVMTGALGPYPMNREASGTAWQPDTSEHSGVQVMAGNWMVMGHAVLNGVYSWQGGPRGGHKTFASGMVMGMAKRDFANGNALQLRAMLSPDPLMGKSGYPLHLASGETADGETPLVDRQHPHDLFMELSASYSQRLSGQDSMFLYAGLPGEPAFGPPAFMHRMSIMDSPEAPISHHWLDSTHITFGVVTVGFIHNAMKIEASRFHGREPDQHRYDIETGPLDSTAVRLSWNPASELSLQASWAHLKSPEQLEPDENQTRWSASAIYTMRIAAEGLWSTTLAWGRRTSGHENLDAWVLESAVKLKHWTVFGRAERTQNNELVSAGGHHGPTYDVGKLSLGAVRDFQVADHVKFGVGGLYAFNLVPSALEEAYDGAPKGAMGFFRLKIE</sequence>
<reference evidence="3 4" key="1">
    <citation type="submission" date="2020-08" db="EMBL/GenBank/DDBJ databases">
        <title>Genomic Encyclopedia of Type Strains, Phase IV (KMG-IV): sequencing the most valuable type-strain genomes for metagenomic binning, comparative biology and taxonomic classification.</title>
        <authorList>
            <person name="Goeker M."/>
        </authorList>
    </citation>
    <scope>NUCLEOTIDE SEQUENCE [LARGE SCALE GENOMIC DNA]</scope>
    <source>
        <strain evidence="3 4">DSM 7465</strain>
    </source>
</reference>
<gene>
    <name evidence="3" type="ORF">HNQ99_001064</name>
</gene>
<feature type="compositionally biased region" description="Low complexity" evidence="1">
    <location>
        <begin position="89"/>
        <end position="101"/>
    </location>
</feature>
<dbReference type="AlphaFoldDB" id="A0A840HST3"/>
<protein>
    <submittedName>
        <fullName evidence="3">Uncharacterized protein</fullName>
    </submittedName>
</protein>
<feature type="region of interest" description="Disordered" evidence="1">
    <location>
        <begin position="23"/>
        <end position="115"/>
    </location>
</feature>
<accession>A0A840HST3</accession>
<feature type="compositionally biased region" description="Basic and acidic residues" evidence="1">
    <location>
        <begin position="76"/>
        <end position="87"/>
    </location>
</feature>
<name>A0A840HST3_9SPHN</name>
<evidence type="ECO:0000313" key="4">
    <source>
        <dbReference type="Proteomes" id="UP000575068"/>
    </source>
</evidence>
<keyword evidence="2" id="KW-0732">Signal</keyword>
<dbReference type="RefSeq" id="WP_184474596.1">
    <property type="nucleotide sequence ID" value="NZ_JACHOV010000003.1"/>
</dbReference>
<evidence type="ECO:0000256" key="2">
    <source>
        <dbReference type="SAM" id="SignalP"/>
    </source>
</evidence>
<dbReference type="EMBL" id="JACHOV010000003">
    <property type="protein sequence ID" value="MBB4640771.1"/>
    <property type="molecule type" value="Genomic_DNA"/>
</dbReference>
<proteinExistence type="predicted"/>
<dbReference type="Proteomes" id="UP000575068">
    <property type="component" value="Unassembled WGS sequence"/>
</dbReference>
<feature type="chain" id="PRO_5032716337" evidence="2">
    <location>
        <begin position="23"/>
        <end position="525"/>
    </location>
</feature>